<organism evidence="1 2">
    <name type="scientific">Geotrichum galactomycetum</name>
    <dbReference type="NCBI Taxonomy" id="27317"/>
    <lineage>
        <taxon>Eukaryota</taxon>
        <taxon>Fungi</taxon>
        <taxon>Dikarya</taxon>
        <taxon>Ascomycota</taxon>
        <taxon>Saccharomycotina</taxon>
        <taxon>Dipodascomycetes</taxon>
        <taxon>Dipodascales</taxon>
        <taxon>Dipodascaceae</taxon>
        <taxon>Geotrichum</taxon>
    </lineage>
</organism>
<name>A0ACB6UY66_9ASCO</name>
<gene>
    <name evidence="1" type="ORF">D0Z00_004527</name>
</gene>
<dbReference type="Proteomes" id="UP000744676">
    <property type="component" value="Unassembled WGS sequence"/>
</dbReference>
<evidence type="ECO:0000313" key="2">
    <source>
        <dbReference type="Proteomes" id="UP000744676"/>
    </source>
</evidence>
<comment type="caution">
    <text evidence="1">The sequence shown here is derived from an EMBL/GenBank/DDBJ whole genome shotgun (WGS) entry which is preliminary data.</text>
</comment>
<proteinExistence type="predicted"/>
<dbReference type="EMBL" id="QVQA01000369">
    <property type="protein sequence ID" value="KAF5092549.1"/>
    <property type="molecule type" value="Genomic_DNA"/>
</dbReference>
<evidence type="ECO:0000313" key="1">
    <source>
        <dbReference type="EMBL" id="KAF5092549.1"/>
    </source>
</evidence>
<accession>A0ACB6UY66</accession>
<sequence length="343" mass="38338">MSANQIESVARLLYPSNPAFPPEFQSEALGLVRQSQQCVIGLKPTEEPARAYICTMLAAERYEISLNLPQPDITKSTVPPRTYKKLVKLFRESLFPGSIQASSPTRRQKRVASAGTTTTATQRRNSKPTTPTASAVVSPSKPRGNVVQDLAEIASLTDAALDIKTTAKAAPVKRKIVRGGPKSGDPRKSRVYELCREMGISDSATEAVIRSYKQYNNLVKDRWGLLCGIIVVITVKAHPRLMEIGTQGFYNKLIRISHTSMSQEKLDEWIAWSNRIINDQSWVKRVTDPRSREAHYRNKSKKYSSGIGNMITSAMSFSNEGRQGDYEQWCEEMRARIKTQAKA</sequence>
<reference evidence="1 2" key="1">
    <citation type="journal article" date="2020" name="Front. Microbiol.">
        <title>Phenotypic and Genetic Characterization of the Cheese Ripening Yeast Geotrichum candidum.</title>
        <authorList>
            <person name="Perkins V."/>
            <person name="Vignola S."/>
            <person name="Lessard M.H."/>
            <person name="Plante P.L."/>
            <person name="Corbeil J."/>
            <person name="Dugat-Bony E."/>
            <person name="Frenette M."/>
            <person name="Labrie S."/>
        </authorList>
    </citation>
    <scope>NUCLEOTIDE SEQUENCE [LARGE SCALE GENOMIC DNA]</scope>
    <source>
        <strain evidence="1 2">LMA-1147</strain>
    </source>
</reference>
<keyword evidence="2" id="KW-1185">Reference proteome</keyword>
<protein>
    <submittedName>
        <fullName evidence="1">Uncharacterized protein</fullName>
    </submittedName>
</protein>